<evidence type="ECO:0000256" key="9">
    <source>
        <dbReference type="ARBA" id="ARBA00030520"/>
    </source>
</evidence>
<dbReference type="EC" id="6.1.1.4" evidence="3"/>
<feature type="region of interest" description="Disordered" evidence="12">
    <location>
        <begin position="661"/>
        <end position="693"/>
    </location>
</feature>
<dbReference type="Pfam" id="PF13603">
    <property type="entry name" value="tRNA-synt_1_2"/>
    <property type="match status" value="1"/>
</dbReference>
<evidence type="ECO:0000256" key="3">
    <source>
        <dbReference type="ARBA" id="ARBA00013164"/>
    </source>
</evidence>
<dbReference type="GO" id="GO:0005759">
    <property type="term" value="C:mitochondrial matrix"/>
    <property type="evidence" value="ECO:0007669"/>
    <property type="project" value="UniProtKB-SubCell"/>
</dbReference>
<dbReference type="Gene3D" id="1.10.730.10">
    <property type="entry name" value="Isoleucyl-tRNA Synthetase, Domain 1"/>
    <property type="match status" value="1"/>
</dbReference>
<feature type="domain" description="Leucyl-tRNA synthetase editing" evidence="15">
    <location>
        <begin position="265"/>
        <end position="461"/>
    </location>
</feature>
<evidence type="ECO:0000256" key="12">
    <source>
        <dbReference type="SAM" id="MobiDB-lite"/>
    </source>
</evidence>
<dbReference type="GO" id="GO:0004823">
    <property type="term" value="F:leucine-tRNA ligase activity"/>
    <property type="evidence" value="ECO:0007669"/>
    <property type="project" value="UniProtKB-EC"/>
</dbReference>
<evidence type="ECO:0000256" key="2">
    <source>
        <dbReference type="ARBA" id="ARBA00005594"/>
    </source>
</evidence>
<dbReference type="GO" id="GO:0005524">
    <property type="term" value="F:ATP binding"/>
    <property type="evidence" value="ECO:0007669"/>
    <property type="project" value="UniProtKB-KW"/>
</dbReference>
<keyword evidence="8 11" id="KW-0030">Aminoacyl-tRNA synthetase</keyword>
<dbReference type="EMBL" id="ML995504">
    <property type="protein sequence ID" value="KAF2137319.1"/>
    <property type="molecule type" value="Genomic_DNA"/>
</dbReference>
<dbReference type="Pfam" id="PF08264">
    <property type="entry name" value="Anticodon_1"/>
    <property type="match status" value="1"/>
</dbReference>
<accession>A0A6A6AZG9</accession>
<evidence type="ECO:0000259" key="15">
    <source>
        <dbReference type="Pfam" id="PF13603"/>
    </source>
</evidence>
<comment type="subcellular location">
    <subcellularLocation>
        <location evidence="1">Mitochondrion matrix</location>
    </subcellularLocation>
</comment>
<name>A0A6A6AZG9_9PEZI</name>
<keyword evidence="7 11" id="KW-0648">Protein biosynthesis</keyword>
<dbReference type="SUPFAM" id="SSF52374">
    <property type="entry name" value="Nucleotidylyl transferase"/>
    <property type="match status" value="1"/>
</dbReference>
<dbReference type="PANTHER" id="PTHR43740:SF2">
    <property type="entry name" value="LEUCINE--TRNA LIGASE, MITOCHONDRIAL"/>
    <property type="match status" value="1"/>
</dbReference>
<dbReference type="InterPro" id="IPR013155">
    <property type="entry name" value="M/V/L/I-tRNA-synth_anticd-bd"/>
</dbReference>
<dbReference type="OrthoDB" id="15954at2759"/>
<gene>
    <name evidence="16" type="ORF">K452DRAFT_257846</name>
</gene>
<dbReference type="FunFam" id="1.10.730.10:FF:000002">
    <property type="entry name" value="Leucine--tRNA ligase"/>
    <property type="match status" value="1"/>
</dbReference>
<organism evidence="16 17">
    <name type="scientific">Aplosporella prunicola CBS 121167</name>
    <dbReference type="NCBI Taxonomy" id="1176127"/>
    <lineage>
        <taxon>Eukaryota</taxon>
        <taxon>Fungi</taxon>
        <taxon>Dikarya</taxon>
        <taxon>Ascomycota</taxon>
        <taxon>Pezizomycotina</taxon>
        <taxon>Dothideomycetes</taxon>
        <taxon>Dothideomycetes incertae sedis</taxon>
        <taxon>Botryosphaeriales</taxon>
        <taxon>Aplosporellaceae</taxon>
        <taxon>Aplosporella</taxon>
    </lineage>
</organism>
<reference evidence="16" key="1">
    <citation type="journal article" date="2020" name="Stud. Mycol.">
        <title>101 Dothideomycetes genomes: a test case for predicting lifestyles and emergence of pathogens.</title>
        <authorList>
            <person name="Haridas S."/>
            <person name="Albert R."/>
            <person name="Binder M."/>
            <person name="Bloem J."/>
            <person name="Labutti K."/>
            <person name="Salamov A."/>
            <person name="Andreopoulos B."/>
            <person name="Baker S."/>
            <person name="Barry K."/>
            <person name="Bills G."/>
            <person name="Bluhm B."/>
            <person name="Cannon C."/>
            <person name="Castanera R."/>
            <person name="Culley D."/>
            <person name="Daum C."/>
            <person name="Ezra D."/>
            <person name="Gonzalez J."/>
            <person name="Henrissat B."/>
            <person name="Kuo A."/>
            <person name="Liang C."/>
            <person name="Lipzen A."/>
            <person name="Lutzoni F."/>
            <person name="Magnuson J."/>
            <person name="Mondo S."/>
            <person name="Nolan M."/>
            <person name="Ohm R."/>
            <person name="Pangilinan J."/>
            <person name="Park H.-J."/>
            <person name="Ramirez L."/>
            <person name="Alfaro M."/>
            <person name="Sun H."/>
            <person name="Tritt A."/>
            <person name="Yoshinaga Y."/>
            <person name="Zwiers L.-H."/>
            <person name="Turgeon B."/>
            <person name="Goodwin S."/>
            <person name="Spatafora J."/>
            <person name="Crous P."/>
            <person name="Grigoriev I."/>
        </authorList>
    </citation>
    <scope>NUCLEOTIDE SEQUENCE</scope>
    <source>
        <strain evidence="16">CBS 121167</strain>
    </source>
</reference>
<evidence type="ECO:0000256" key="1">
    <source>
        <dbReference type="ARBA" id="ARBA00004305"/>
    </source>
</evidence>
<evidence type="ECO:0000256" key="5">
    <source>
        <dbReference type="ARBA" id="ARBA00022741"/>
    </source>
</evidence>
<evidence type="ECO:0000256" key="6">
    <source>
        <dbReference type="ARBA" id="ARBA00022840"/>
    </source>
</evidence>
<keyword evidence="6 11" id="KW-0067">ATP-binding</keyword>
<dbReference type="NCBIfam" id="TIGR00396">
    <property type="entry name" value="leuS_bact"/>
    <property type="match status" value="1"/>
</dbReference>
<dbReference type="AlphaFoldDB" id="A0A6A6AZG9"/>
<dbReference type="InterPro" id="IPR002300">
    <property type="entry name" value="aa-tRNA-synth_Ia"/>
</dbReference>
<evidence type="ECO:0000256" key="10">
    <source>
        <dbReference type="ARBA" id="ARBA00047469"/>
    </source>
</evidence>
<protein>
    <recommendedName>
        <fullName evidence="3">leucine--tRNA ligase</fullName>
        <ecNumber evidence="3">6.1.1.4</ecNumber>
    </recommendedName>
    <alternativeName>
        <fullName evidence="9">Leucyl-tRNA synthetase</fullName>
    </alternativeName>
</protein>
<dbReference type="Proteomes" id="UP000799438">
    <property type="component" value="Unassembled WGS sequence"/>
</dbReference>
<dbReference type="Gene3D" id="3.40.50.620">
    <property type="entry name" value="HUPs"/>
    <property type="match status" value="2"/>
</dbReference>
<sequence length="961" mass="107554">MRALTAIAAGSRWSLRPSLRLSAYNHLRRAASTANDRLNFQTIDTKWRKRWAESSKKTSDPQLRRVDSGDPKDKAYVLPMFPYPSGTLHLGHLRVYTISDVLSRYKRMKGYDVIHPMGWDSFGLPAENAAIEHGVDPAEWTVTNIGKMKEQLEIMNGHWDWDREFMTCDPSFYKHTQRIFLLLHERGLAYQAESLVNWDPVECTVLANEQVDAEGRSWRSGAKVEKLRLKQWFLRLTEFKEALLNDLDSLAEGDRWPERVLSMQRNWVGKSTGTKLRFDLEVSSTGKELPSVDVFTTRADTLYGVQYVALSLRHPIVQEMAKEQPELQDFIDKASKFSPDSKAGFRLPGIEASNPVRYISSDAHSVALPLPVYAAPYVLEEYGTGAVMGVPGHDSRDYAFWRENEGNQAIRVVVTPSSGNSLASTDNEGDQVFVHKGVLTAGSDRFAGIASDEAIQRIVGEMQEESRKPRTWGKLAEHTENWRLRDWLISRQRYWGTPIPIINCKSCGPVPVPTSDLPVVHPKLREGQVLGKGGNPLNDIPEWLNTSCPKCQGPAKRETDTMDTFMDSSWYFFRFADPHNKDEPISAQAADARLPVDIYIGGVEHAILHLLYARFISKFLATTALWPSGGGPDNNGEPFRKLITQGMVHGRTYTDPATGRFLKPDEVDLSDPSKPKMKASGKPPNVSFEKMSKSKYNGVDPGACIERYGADTTRAHILFQAPVSEVLEWDEDRIVGIQRWLNRVWRVVQRATTVSTESNEEQSSSEDSRMLTEDLLLQQHQAVKLVTTALESTFALNTMISDLIKFTNALDDAPSASSPAVTAAYRDGARALVRMIAPVAPAFAEECWEVLNGDSSSAGSVFAAGFPTHDPDLLNKLSRRSQPCSVQLNGKLKFALDIPVPEDALLAPARHEQLVQWVVDQVRASERGQKLFEKEGLRLGEDGNVRRVVVVKGGRTINIVR</sequence>
<dbReference type="PANTHER" id="PTHR43740">
    <property type="entry name" value="LEUCYL-TRNA SYNTHETASE"/>
    <property type="match status" value="1"/>
</dbReference>
<feature type="domain" description="Methionyl/Valyl/Leucyl/Isoleucyl-tRNA synthetase anticodon-binding" evidence="14">
    <location>
        <begin position="776"/>
        <end position="900"/>
    </location>
</feature>
<evidence type="ECO:0000256" key="7">
    <source>
        <dbReference type="ARBA" id="ARBA00022917"/>
    </source>
</evidence>
<dbReference type="InterPro" id="IPR009008">
    <property type="entry name" value="Val/Leu/Ile-tRNA-synth_edit"/>
</dbReference>
<dbReference type="PROSITE" id="PS00178">
    <property type="entry name" value="AA_TRNA_LIGASE_I"/>
    <property type="match status" value="1"/>
</dbReference>
<dbReference type="GeneID" id="54295941"/>
<evidence type="ECO:0000259" key="14">
    <source>
        <dbReference type="Pfam" id="PF08264"/>
    </source>
</evidence>
<keyword evidence="5 11" id="KW-0547">Nucleotide-binding</keyword>
<dbReference type="RefSeq" id="XP_033393037.1">
    <property type="nucleotide sequence ID" value="XM_033538445.1"/>
</dbReference>
<evidence type="ECO:0000256" key="8">
    <source>
        <dbReference type="ARBA" id="ARBA00023146"/>
    </source>
</evidence>
<evidence type="ECO:0000256" key="11">
    <source>
        <dbReference type="RuleBase" id="RU363035"/>
    </source>
</evidence>
<dbReference type="SUPFAM" id="SSF50677">
    <property type="entry name" value="ValRS/IleRS/LeuRS editing domain"/>
    <property type="match status" value="1"/>
</dbReference>
<dbReference type="GO" id="GO:0006429">
    <property type="term" value="P:leucyl-tRNA aminoacylation"/>
    <property type="evidence" value="ECO:0007669"/>
    <property type="project" value="InterPro"/>
</dbReference>
<dbReference type="FunFam" id="3.40.50.620:FF:000003">
    <property type="entry name" value="Leucine--tRNA ligase"/>
    <property type="match status" value="1"/>
</dbReference>
<dbReference type="InterPro" id="IPR009080">
    <property type="entry name" value="tRNAsynth_Ia_anticodon-bd"/>
</dbReference>
<dbReference type="FunFam" id="3.40.50.620:FF:000100">
    <property type="entry name" value="probable leucine--tRNA ligase, mitochondrial"/>
    <property type="match status" value="1"/>
</dbReference>
<feature type="domain" description="Aminoacyl-tRNA synthetase class Ia" evidence="13">
    <location>
        <begin position="75"/>
        <end position="248"/>
    </location>
</feature>
<comment type="similarity">
    <text evidence="2 11">Belongs to the class-I aminoacyl-tRNA synthetase family.</text>
</comment>
<comment type="catalytic activity">
    <reaction evidence="10">
        <text>tRNA(Leu) + L-leucine + ATP = L-leucyl-tRNA(Leu) + AMP + diphosphate</text>
        <dbReference type="Rhea" id="RHEA:11688"/>
        <dbReference type="Rhea" id="RHEA-COMP:9613"/>
        <dbReference type="Rhea" id="RHEA-COMP:9622"/>
        <dbReference type="ChEBI" id="CHEBI:30616"/>
        <dbReference type="ChEBI" id="CHEBI:33019"/>
        <dbReference type="ChEBI" id="CHEBI:57427"/>
        <dbReference type="ChEBI" id="CHEBI:78442"/>
        <dbReference type="ChEBI" id="CHEBI:78494"/>
        <dbReference type="ChEBI" id="CHEBI:456215"/>
        <dbReference type="EC" id="6.1.1.4"/>
    </reaction>
</comment>
<dbReference type="CDD" id="cd00812">
    <property type="entry name" value="LeuRS_core"/>
    <property type="match status" value="1"/>
</dbReference>
<keyword evidence="4 11" id="KW-0436">Ligase</keyword>
<dbReference type="GO" id="GO:0032543">
    <property type="term" value="P:mitochondrial translation"/>
    <property type="evidence" value="ECO:0007669"/>
    <property type="project" value="TreeGrafter"/>
</dbReference>
<feature type="compositionally biased region" description="Basic and acidic residues" evidence="12">
    <location>
        <begin position="662"/>
        <end position="674"/>
    </location>
</feature>
<proteinExistence type="inferred from homology"/>
<dbReference type="InterPro" id="IPR001412">
    <property type="entry name" value="aa-tRNA-synth_I_CS"/>
</dbReference>
<feature type="domain" description="Aminoacyl-tRNA synthetase class Ia" evidence="13">
    <location>
        <begin position="484"/>
        <end position="649"/>
    </location>
</feature>
<dbReference type="HAMAP" id="MF_00049_B">
    <property type="entry name" value="Leu_tRNA_synth_B"/>
    <property type="match status" value="1"/>
</dbReference>
<keyword evidence="17" id="KW-1185">Reference proteome</keyword>
<dbReference type="InterPro" id="IPR014729">
    <property type="entry name" value="Rossmann-like_a/b/a_fold"/>
</dbReference>
<evidence type="ECO:0000259" key="13">
    <source>
        <dbReference type="Pfam" id="PF00133"/>
    </source>
</evidence>
<dbReference type="InterPro" id="IPR002302">
    <property type="entry name" value="Leu-tRNA-ligase"/>
</dbReference>
<dbReference type="SUPFAM" id="SSF47323">
    <property type="entry name" value="Anticodon-binding domain of a subclass of class I aminoacyl-tRNA synthetases"/>
    <property type="match status" value="1"/>
</dbReference>
<evidence type="ECO:0000313" key="17">
    <source>
        <dbReference type="Proteomes" id="UP000799438"/>
    </source>
</evidence>
<dbReference type="InterPro" id="IPR025709">
    <property type="entry name" value="Leu_tRNA-synth_edit"/>
</dbReference>
<dbReference type="PRINTS" id="PR00985">
    <property type="entry name" value="TRNASYNTHLEU"/>
</dbReference>
<evidence type="ECO:0000313" key="16">
    <source>
        <dbReference type="EMBL" id="KAF2137319.1"/>
    </source>
</evidence>
<dbReference type="CDD" id="cd07958">
    <property type="entry name" value="Anticodon_Ia_Leu_BEm"/>
    <property type="match status" value="1"/>
</dbReference>
<dbReference type="Pfam" id="PF00133">
    <property type="entry name" value="tRNA-synt_1"/>
    <property type="match status" value="2"/>
</dbReference>
<evidence type="ECO:0000256" key="4">
    <source>
        <dbReference type="ARBA" id="ARBA00022598"/>
    </source>
</evidence>
<dbReference type="GO" id="GO:0002161">
    <property type="term" value="F:aminoacyl-tRNA deacylase activity"/>
    <property type="evidence" value="ECO:0007669"/>
    <property type="project" value="InterPro"/>
</dbReference>